<organism evidence="2 3">
    <name type="scientific">Eumeta variegata</name>
    <name type="common">Bagworm moth</name>
    <name type="synonym">Eumeta japonica</name>
    <dbReference type="NCBI Taxonomy" id="151549"/>
    <lineage>
        <taxon>Eukaryota</taxon>
        <taxon>Metazoa</taxon>
        <taxon>Ecdysozoa</taxon>
        <taxon>Arthropoda</taxon>
        <taxon>Hexapoda</taxon>
        <taxon>Insecta</taxon>
        <taxon>Pterygota</taxon>
        <taxon>Neoptera</taxon>
        <taxon>Endopterygota</taxon>
        <taxon>Lepidoptera</taxon>
        <taxon>Glossata</taxon>
        <taxon>Ditrysia</taxon>
        <taxon>Tineoidea</taxon>
        <taxon>Psychidae</taxon>
        <taxon>Oiketicinae</taxon>
        <taxon>Eumeta</taxon>
    </lineage>
</organism>
<proteinExistence type="predicted"/>
<feature type="compositionally biased region" description="Polar residues" evidence="1">
    <location>
        <begin position="109"/>
        <end position="119"/>
    </location>
</feature>
<gene>
    <name evidence="2" type="ORF">EVAR_86819_1</name>
</gene>
<name>A0A4C1VUJ9_EUMVA</name>
<feature type="compositionally biased region" description="Basic residues" evidence="1">
    <location>
        <begin position="1"/>
        <end position="20"/>
    </location>
</feature>
<feature type="region of interest" description="Disordered" evidence="1">
    <location>
        <begin position="1"/>
        <end position="130"/>
    </location>
</feature>
<comment type="caution">
    <text evidence="2">The sequence shown here is derived from an EMBL/GenBank/DDBJ whole genome shotgun (WGS) entry which is preliminary data.</text>
</comment>
<keyword evidence="3" id="KW-1185">Reference proteome</keyword>
<dbReference type="AlphaFoldDB" id="A0A4C1VUJ9"/>
<dbReference type="EMBL" id="BGZK01000407">
    <property type="protein sequence ID" value="GBP41849.1"/>
    <property type="molecule type" value="Genomic_DNA"/>
</dbReference>
<accession>A0A4C1VUJ9</accession>
<dbReference type="Proteomes" id="UP000299102">
    <property type="component" value="Unassembled WGS sequence"/>
</dbReference>
<evidence type="ECO:0000313" key="3">
    <source>
        <dbReference type="Proteomes" id="UP000299102"/>
    </source>
</evidence>
<reference evidence="2 3" key="1">
    <citation type="journal article" date="2019" name="Commun. Biol.">
        <title>The bagworm genome reveals a unique fibroin gene that provides high tensile strength.</title>
        <authorList>
            <person name="Kono N."/>
            <person name="Nakamura H."/>
            <person name="Ohtoshi R."/>
            <person name="Tomita M."/>
            <person name="Numata K."/>
            <person name="Arakawa K."/>
        </authorList>
    </citation>
    <scope>NUCLEOTIDE SEQUENCE [LARGE SCALE GENOMIC DNA]</scope>
</reference>
<evidence type="ECO:0000256" key="1">
    <source>
        <dbReference type="SAM" id="MobiDB-lite"/>
    </source>
</evidence>
<evidence type="ECO:0000313" key="2">
    <source>
        <dbReference type="EMBL" id="GBP41849.1"/>
    </source>
</evidence>
<sequence length="130" mass="14888">MFGLQHRRKWRFLAARRPRQLPRIPKDQNATAENAKRTDEGGSNDSFEGRDKVEREGREGRDKVEREGREENILSHRPTHPLPCGFKTAFLTEEPPPHFDHLPSKGFKVSSTSHASFTTGRPPHRLHACA</sequence>
<protein>
    <submittedName>
        <fullName evidence="2">Uncharacterized protein</fullName>
    </submittedName>
</protein>
<feature type="compositionally biased region" description="Basic and acidic residues" evidence="1">
    <location>
        <begin position="47"/>
        <end position="74"/>
    </location>
</feature>